<reference evidence="1" key="1">
    <citation type="submission" date="2020-03" db="EMBL/GenBank/DDBJ databases">
        <title>The deep terrestrial virosphere.</title>
        <authorList>
            <person name="Holmfeldt K."/>
            <person name="Nilsson E."/>
            <person name="Simone D."/>
            <person name="Lopez-Fernandez M."/>
            <person name="Wu X."/>
            <person name="de Brujin I."/>
            <person name="Lundin D."/>
            <person name="Andersson A."/>
            <person name="Bertilsson S."/>
            <person name="Dopson M."/>
        </authorList>
    </citation>
    <scope>NUCLEOTIDE SEQUENCE</scope>
    <source>
        <strain evidence="1">TM448A02495</strain>
        <strain evidence="2">TM448B02141</strain>
    </source>
</reference>
<dbReference type="EMBL" id="MT144881">
    <property type="protein sequence ID" value="QJI00855.1"/>
    <property type="molecule type" value="Genomic_DNA"/>
</dbReference>
<accession>A0A6H1ZW19</accession>
<proteinExistence type="predicted"/>
<dbReference type="AlphaFoldDB" id="A0A6H1ZW19"/>
<evidence type="ECO:0000313" key="1">
    <source>
        <dbReference type="EMBL" id="QJA52126.1"/>
    </source>
</evidence>
<organism evidence="1">
    <name type="scientific">viral metagenome</name>
    <dbReference type="NCBI Taxonomy" id="1070528"/>
    <lineage>
        <taxon>unclassified sequences</taxon>
        <taxon>metagenomes</taxon>
        <taxon>organismal metagenomes</taxon>
    </lineage>
</organism>
<sequence length="114" mass="13136">MECKNCKKEIGQIEGKKAKFFCGNACRMAYNRAILKANKSEHPKANISNANTPKIKSEHLTAQDLYDAISSYPHGTWKDSPEYAELMKRLKTKSEEKLRKEGYWLPAWKLESIK</sequence>
<name>A0A6H1ZW19_9ZZZZ</name>
<protein>
    <submittedName>
        <fullName evidence="1">Uncharacterized protein</fullName>
    </submittedName>
</protein>
<gene>
    <name evidence="1" type="ORF">TM448A02495_0001</name>
    <name evidence="2" type="ORF">TM448B02141_0001</name>
</gene>
<evidence type="ECO:0000313" key="2">
    <source>
        <dbReference type="EMBL" id="QJI00855.1"/>
    </source>
</evidence>
<dbReference type="EMBL" id="MT144315">
    <property type="protein sequence ID" value="QJA52126.1"/>
    <property type="molecule type" value="Genomic_DNA"/>
</dbReference>